<reference evidence="5" key="1">
    <citation type="submission" date="2020-11" db="EMBL/GenBank/DDBJ databases">
        <title>Chlorella ohadii genome sequencing and assembly.</title>
        <authorList>
            <person name="Murik O."/>
            <person name="Treves H."/>
            <person name="Kedem I."/>
            <person name="Shotland Y."/>
            <person name="Kaplan A."/>
        </authorList>
    </citation>
    <scope>NUCLEOTIDE SEQUENCE</scope>
    <source>
        <strain evidence="5">1</strain>
    </source>
</reference>
<evidence type="ECO:0000313" key="6">
    <source>
        <dbReference type="Proteomes" id="UP001205105"/>
    </source>
</evidence>
<dbReference type="SUPFAM" id="SSF52058">
    <property type="entry name" value="L domain-like"/>
    <property type="match status" value="1"/>
</dbReference>
<dbReference type="InterPro" id="IPR003591">
    <property type="entry name" value="Leu-rich_rpt_typical-subtyp"/>
</dbReference>
<dbReference type="AlphaFoldDB" id="A0AAD5H4X1"/>
<dbReference type="Proteomes" id="UP001205105">
    <property type="component" value="Unassembled WGS sequence"/>
</dbReference>
<sequence>MRAVRLWSPAHPLESFASSLAQLLSRENRVQSFSYMCTDVSVSRLLGELQRLTSLQQLDVLSPFTGAGGQGLVVWARELVQLKPLRNLLSLQLHAREIRGSLPPALFRCLNRLQHLTISAKCRLPAAVVRQLSGLRSLELHGASMDSAAAQAASALQQLSRLCISVRACGPVPEPAGDGAAGGASGQRGSGEGSEAGKPAAAGAMQRWQEHPVWGQLPLLARLQVLAVGAELPAGGGECEAEPAVLPYDWLEGGVPDGIMDCSSLTHLVLPVALTQLPELVPGQLPRLGSLDLTHSIVEALPPSWCCHLQSLTRLVLNGAALAGGRLPPEFAALHSLRSLELRACRLAALPACVASLPGLTSLDLGVNRLADLPDGPYLLRLRHLSLRGNALHALPPALAGATQLEALDCGENQGLVLRPADVDSILAPLPRLRRLVLSRQPAGYGFGPYISAATGAAWDTSSVEALMHLARRLPQLAVELERTLPPCLPPAEQGGEEGAEPASAAL</sequence>
<proteinExistence type="predicted"/>
<comment type="caution">
    <text evidence="5">The sequence shown here is derived from an EMBL/GenBank/DDBJ whole genome shotgun (WGS) entry which is preliminary data.</text>
</comment>
<name>A0AAD5H4X1_9CHLO</name>
<evidence type="ECO:0000256" key="2">
    <source>
        <dbReference type="ARBA" id="ARBA00022614"/>
    </source>
</evidence>
<feature type="compositionally biased region" description="Gly residues" evidence="4">
    <location>
        <begin position="179"/>
        <end position="194"/>
    </location>
</feature>
<keyword evidence="6" id="KW-1185">Reference proteome</keyword>
<evidence type="ECO:0000256" key="4">
    <source>
        <dbReference type="SAM" id="MobiDB-lite"/>
    </source>
</evidence>
<dbReference type="SMART" id="SM00369">
    <property type="entry name" value="LRR_TYP"/>
    <property type="match status" value="5"/>
</dbReference>
<evidence type="ECO:0000256" key="1">
    <source>
        <dbReference type="ARBA" id="ARBA00004430"/>
    </source>
</evidence>
<organism evidence="5 6">
    <name type="scientific">Chlorella ohadii</name>
    <dbReference type="NCBI Taxonomy" id="2649997"/>
    <lineage>
        <taxon>Eukaryota</taxon>
        <taxon>Viridiplantae</taxon>
        <taxon>Chlorophyta</taxon>
        <taxon>core chlorophytes</taxon>
        <taxon>Trebouxiophyceae</taxon>
        <taxon>Chlorellales</taxon>
        <taxon>Chlorellaceae</taxon>
        <taxon>Chlorella clade</taxon>
        <taxon>Chlorella</taxon>
    </lineage>
</organism>
<dbReference type="PANTHER" id="PTHR48051">
    <property type="match status" value="1"/>
</dbReference>
<dbReference type="EMBL" id="JADXDR010000100">
    <property type="protein sequence ID" value="KAI7839467.1"/>
    <property type="molecule type" value="Genomic_DNA"/>
</dbReference>
<dbReference type="PROSITE" id="PS51450">
    <property type="entry name" value="LRR"/>
    <property type="match status" value="1"/>
</dbReference>
<feature type="region of interest" description="Disordered" evidence="4">
    <location>
        <begin position="177"/>
        <end position="204"/>
    </location>
</feature>
<dbReference type="InterPro" id="IPR001611">
    <property type="entry name" value="Leu-rich_rpt"/>
</dbReference>
<protein>
    <submittedName>
        <fullName evidence="5">Uncharacterized protein</fullName>
    </submittedName>
</protein>
<evidence type="ECO:0000256" key="3">
    <source>
        <dbReference type="ARBA" id="ARBA00022737"/>
    </source>
</evidence>
<evidence type="ECO:0000313" key="5">
    <source>
        <dbReference type="EMBL" id="KAI7839467.1"/>
    </source>
</evidence>
<dbReference type="Gene3D" id="3.80.10.10">
    <property type="entry name" value="Ribonuclease Inhibitor"/>
    <property type="match status" value="2"/>
</dbReference>
<dbReference type="InterPro" id="IPR032675">
    <property type="entry name" value="LRR_dom_sf"/>
</dbReference>
<dbReference type="InterPro" id="IPR050216">
    <property type="entry name" value="LRR_domain-containing"/>
</dbReference>
<dbReference type="PANTHER" id="PTHR48051:SF1">
    <property type="entry name" value="RAS SUPPRESSOR PROTEIN 1"/>
    <property type="match status" value="1"/>
</dbReference>
<feature type="region of interest" description="Disordered" evidence="4">
    <location>
        <begin position="488"/>
        <end position="507"/>
    </location>
</feature>
<keyword evidence="3" id="KW-0677">Repeat</keyword>
<comment type="subcellular location">
    <subcellularLocation>
        <location evidence="1">Cytoplasm</location>
        <location evidence="1">Cytoskeleton</location>
        <location evidence="1">Cilium axoneme</location>
    </subcellularLocation>
</comment>
<accession>A0AAD5H4X1</accession>
<gene>
    <name evidence="5" type="ORF">COHA_006735</name>
</gene>
<dbReference type="GO" id="GO:0005930">
    <property type="term" value="C:axoneme"/>
    <property type="evidence" value="ECO:0007669"/>
    <property type="project" value="UniProtKB-SubCell"/>
</dbReference>
<keyword evidence="2" id="KW-0433">Leucine-rich repeat</keyword>